<organism evidence="1 2">
    <name type="scientific">Pediococcus pentosaceus</name>
    <dbReference type="NCBI Taxonomy" id="1255"/>
    <lineage>
        <taxon>Bacteria</taxon>
        <taxon>Bacillati</taxon>
        <taxon>Bacillota</taxon>
        <taxon>Bacilli</taxon>
        <taxon>Lactobacillales</taxon>
        <taxon>Lactobacillaceae</taxon>
        <taxon>Pediococcus</taxon>
    </lineage>
</organism>
<dbReference type="InterPro" id="IPR029039">
    <property type="entry name" value="Flavoprotein-like_sf"/>
</dbReference>
<dbReference type="EMBL" id="CP021474">
    <property type="protein sequence ID" value="ARW20382.1"/>
    <property type="molecule type" value="Genomic_DNA"/>
</dbReference>
<dbReference type="PIRSF" id="PIRSF005087">
    <property type="entry name" value="NrdI"/>
    <property type="match status" value="1"/>
</dbReference>
<proteinExistence type="predicted"/>
<dbReference type="Proteomes" id="UP000196118">
    <property type="component" value="Chromosome"/>
</dbReference>
<dbReference type="PANTHER" id="PTHR37297:SF1">
    <property type="entry name" value="PROTEIN NRDI"/>
    <property type="match status" value="1"/>
</dbReference>
<dbReference type="Pfam" id="PF07972">
    <property type="entry name" value="Flavodoxin_NdrI"/>
    <property type="match status" value="1"/>
</dbReference>
<dbReference type="PANTHER" id="PTHR37297">
    <property type="entry name" value="PROTEIN NRDI"/>
    <property type="match status" value="1"/>
</dbReference>
<reference evidence="1 2" key="1">
    <citation type="submission" date="2017-05" db="EMBL/GenBank/DDBJ databases">
        <title>Genome sequence of Pediococcus pentosaceus strain SRCM100892.</title>
        <authorList>
            <person name="Cho S.H."/>
        </authorList>
    </citation>
    <scope>NUCLEOTIDE SEQUENCE [LARGE SCALE GENOMIC DNA]</scope>
    <source>
        <strain evidence="1 2">SRCM100892</strain>
    </source>
</reference>
<accession>A0A1Y0VQG7</accession>
<dbReference type="AlphaFoldDB" id="A0A1Y0VQG7"/>
<protein>
    <submittedName>
        <fullName evidence="1">Putative NrdI-like protein</fullName>
    </submittedName>
</protein>
<dbReference type="InterPro" id="IPR004465">
    <property type="entry name" value="RNR_NrdI"/>
</dbReference>
<dbReference type="NCBIfam" id="NF002714">
    <property type="entry name" value="PRK02551.1"/>
    <property type="match status" value="1"/>
</dbReference>
<gene>
    <name evidence="1" type="ORF">S100892_01839</name>
</gene>
<dbReference type="GO" id="GO:0010181">
    <property type="term" value="F:FMN binding"/>
    <property type="evidence" value="ECO:0007669"/>
    <property type="project" value="InterPro"/>
</dbReference>
<evidence type="ECO:0000313" key="2">
    <source>
        <dbReference type="Proteomes" id="UP000196118"/>
    </source>
</evidence>
<evidence type="ECO:0000313" key="1">
    <source>
        <dbReference type="EMBL" id="ARW20382.1"/>
    </source>
</evidence>
<sequence length="168" mass="19306">MFFEVNSRQGVFNMENQIYIIYISVAGNTQSFVDDLTDYAEKMHQNDTSNPLIISKEVTDQTDFADETQPYFAFVPTYLDGGNGIDNGVKELMTNTLGEYIAYHDNRKLCLGVIGSGNRNFNEQYCLTARRYAQNYGFEMIDDYELRGNSSDCKRIYDNMANRVKNNI</sequence>
<dbReference type="SUPFAM" id="SSF52218">
    <property type="entry name" value="Flavoproteins"/>
    <property type="match status" value="1"/>
</dbReference>
<dbReference type="Gene3D" id="3.40.50.360">
    <property type="match status" value="1"/>
</dbReference>
<name>A0A1Y0VQG7_PEDPE</name>